<feature type="region of interest" description="Disordered" evidence="1">
    <location>
        <begin position="18"/>
        <end position="44"/>
    </location>
</feature>
<protein>
    <submittedName>
        <fullName evidence="2">Uncharacterized protein</fullName>
    </submittedName>
</protein>
<reference evidence="2 3" key="1">
    <citation type="journal article" date="2013" name="BMC Genomics">
        <title>The miniature genome of a carnivorous plant Genlisea aurea contains a low number of genes and short non-coding sequences.</title>
        <authorList>
            <person name="Leushkin E.V."/>
            <person name="Sutormin R.A."/>
            <person name="Nabieva E.R."/>
            <person name="Penin A.A."/>
            <person name="Kondrashov A.S."/>
            <person name="Logacheva M.D."/>
        </authorList>
    </citation>
    <scope>NUCLEOTIDE SEQUENCE [LARGE SCALE GENOMIC DNA]</scope>
</reference>
<comment type="caution">
    <text evidence="2">The sequence shown here is derived from an EMBL/GenBank/DDBJ whole genome shotgun (WGS) entry which is preliminary data.</text>
</comment>
<feature type="compositionally biased region" description="Basic residues" evidence="1">
    <location>
        <begin position="21"/>
        <end position="39"/>
    </location>
</feature>
<feature type="region of interest" description="Disordered" evidence="1">
    <location>
        <begin position="107"/>
        <end position="127"/>
    </location>
</feature>
<accession>S8CBZ6</accession>
<dbReference type="Proteomes" id="UP000015453">
    <property type="component" value="Unassembled WGS sequence"/>
</dbReference>
<evidence type="ECO:0000313" key="2">
    <source>
        <dbReference type="EMBL" id="EPS61906.1"/>
    </source>
</evidence>
<name>S8CBZ6_9LAMI</name>
<organism evidence="2 3">
    <name type="scientific">Genlisea aurea</name>
    <dbReference type="NCBI Taxonomy" id="192259"/>
    <lineage>
        <taxon>Eukaryota</taxon>
        <taxon>Viridiplantae</taxon>
        <taxon>Streptophyta</taxon>
        <taxon>Embryophyta</taxon>
        <taxon>Tracheophyta</taxon>
        <taxon>Spermatophyta</taxon>
        <taxon>Magnoliopsida</taxon>
        <taxon>eudicotyledons</taxon>
        <taxon>Gunneridae</taxon>
        <taxon>Pentapetalae</taxon>
        <taxon>asterids</taxon>
        <taxon>lamiids</taxon>
        <taxon>Lamiales</taxon>
        <taxon>Lentibulariaceae</taxon>
        <taxon>Genlisea</taxon>
    </lineage>
</organism>
<dbReference type="AlphaFoldDB" id="S8CBZ6"/>
<dbReference type="EMBL" id="AUSU01006521">
    <property type="protein sequence ID" value="EPS61906.1"/>
    <property type="molecule type" value="Genomic_DNA"/>
</dbReference>
<sequence length="162" mass="17719">MGVCGSKPKACVKVGSGMGFSKRRRRKHNRGRRVKKAHSSRNVNRVEPSNLNHISSYTNPAFQVGNGESWYDPGSVIDSDDEFYSVQDDVSQCGSLSNVVTPRFANNGMLEPQPNPNDAKNSGKDEETSGALHIFGFNSLLPCLACDDRRITAVGASSMRKR</sequence>
<evidence type="ECO:0000313" key="3">
    <source>
        <dbReference type="Proteomes" id="UP000015453"/>
    </source>
</evidence>
<gene>
    <name evidence="2" type="ORF">M569_12891</name>
</gene>
<proteinExistence type="predicted"/>
<keyword evidence="3" id="KW-1185">Reference proteome</keyword>
<evidence type="ECO:0000256" key="1">
    <source>
        <dbReference type="SAM" id="MobiDB-lite"/>
    </source>
</evidence>
<feature type="non-terminal residue" evidence="2">
    <location>
        <position position="162"/>
    </location>
</feature>